<evidence type="ECO:0000256" key="1">
    <source>
        <dbReference type="SAM" id="MobiDB-lite"/>
    </source>
</evidence>
<dbReference type="Proteomes" id="UP000380867">
    <property type="component" value="Unassembled WGS sequence"/>
</dbReference>
<reference evidence="3" key="1">
    <citation type="submission" date="2019-09" db="EMBL/GenBank/DDBJ databases">
        <authorList>
            <person name="Li J."/>
        </authorList>
    </citation>
    <scope>NUCLEOTIDE SEQUENCE [LARGE SCALE GENOMIC DNA]</scope>
    <source>
        <strain evidence="3">JCM 14732</strain>
    </source>
</reference>
<sequence length="200" mass="21008">MSTGTTSGRNRLVVPAAAAGIVVVIILGVLLVRGGGGDDTPAEPKATKTTAAADSKAPQDKLTGSGDAPDEIAVKTATVARGANVFAVGADIPDIDLKKIDSVSLILGQDDGKVLWRVTTFQDARGAFVFPQLYLVKDGKDEQYACTSVMRIRGPQLSMTVPLSCLDNREKPLRARLEITDRDGGEEKTSTSKVLDAPKS</sequence>
<gene>
    <name evidence="3" type="ORF">ESP70_010175</name>
</gene>
<dbReference type="EMBL" id="SDPQ02000002">
    <property type="protein sequence ID" value="KAA1397711.1"/>
    <property type="molecule type" value="Genomic_DNA"/>
</dbReference>
<evidence type="ECO:0000256" key="2">
    <source>
        <dbReference type="SAM" id="Phobius"/>
    </source>
</evidence>
<proteinExistence type="predicted"/>
<keyword evidence="2" id="KW-0472">Membrane</keyword>
<keyword evidence="2" id="KW-0812">Transmembrane</keyword>
<feature type="region of interest" description="Disordered" evidence="1">
    <location>
        <begin position="37"/>
        <end position="68"/>
    </location>
</feature>
<accession>A0A5M4FFT5</accession>
<dbReference type="OrthoDB" id="9824477at2"/>
<keyword evidence="4" id="KW-1185">Reference proteome</keyword>
<protein>
    <submittedName>
        <fullName evidence="3">Uncharacterized protein</fullName>
    </submittedName>
</protein>
<dbReference type="RefSeq" id="WP_149689157.1">
    <property type="nucleotide sequence ID" value="NZ_SDPQ02000002.1"/>
</dbReference>
<organism evidence="3 4">
    <name type="scientific">Aeromicrobium ginsengisoli</name>
    <dbReference type="NCBI Taxonomy" id="363867"/>
    <lineage>
        <taxon>Bacteria</taxon>
        <taxon>Bacillati</taxon>
        <taxon>Actinomycetota</taxon>
        <taxon>Actinomycetes</taxon>
        <taxon>Propionibacteriales</taxon>
        <taxon>Nocardioidaceae</taxon>
        <taxon>Aeromicrobium</taxon>
    </lineage>
</organism>
<feature type="region of interest" description="Disordered" evidence="1">
    <location>
        <begin position="178"/>
        <end position="200"/>
    </location>
</feature>
<evidence type="ECO:0000313" key="4">
    <source>
        <dbReference type="Proteomes" id="UP000380867"/>
    </source>
</evidence>
<keyword evidence="2" id="KW-1133">Transmembrane helix</keyword>
<feature type="compositionally biased region" description="Low complexity" evidence="1">
    <location>
        <begin position="43"/>
        <end position="56"/>
    </location>
</feature>
<feature type="transmembrane region" description="Helical" evidence="2">
    <location>
        <begin position="12"/>
        <end position="32"/>
    </location>
</feature>
<name>A0A5M4FFT5_9ACTN</name>
<dbReference type="AlphaFoldDB" id="A0A5M4FFT5"/>
<evidence type="ECO:0000313" key="3">
    <source>
        <dbReference type="EMBL" id="KAA1397711.1"/>
    </source>
</evidence>
<comment type="caution">
    <text evidence="3">The sequence shown here is derived from an EMBL/GenBank/DDBJ whole genome shotgun (WGS) entry which is preliminary data.</text>
</comment>